<evidence type="ECO:0000313" key="3">
    <source>
        <dbReference type="Proteomes" id="UP000289152"/>
    </source>
</evidence>
<name>A0A4Q1BAZ7_TREME</name>
<gene>
    <name evidence="2" type="ORF">M231_07520</name>
</gene>
<dbReference type="STRING" id="5217.A0A4Q1BAZ7"/>
<dbReference type="InterPro" id="IPR049163">
    <property type="entry name" value="Pif1-like_2B_dom"/>
</dbReference>
<proteinExistence type="predicted"/>
<evidence type="ECO:0000313" key="2">
    <source>
        <dbReference type="EMBL" id="RXK35217.1"/>
    </source>
</evidence>
<dbReference type="Proteomes" id="UP000289152">
    <property type="component" value="Unassembled WGS sequence"/>
</dbReference>
<dbReference type="InParanoid" id="A0A4Q1BAZ7"/>
<dbReference type="Pfam" id="PF21530">
    <property type="entry name" value="Pif1_2B_dom"/>
    <property type="match status" value="1"/>
</dbReference>
<dbReference type="InterPro" id="IPR051055">
    <property type="entry name" value="PIF1_helicase"/>
</dbReference>
<organism evidence="2 3">
    <name type="scientific">Tremella mesenterica</name>
    <name type="common">Jelly fungus</name>
    <dbReference type="NCBI Taxonomy" id="5217"/>
    <lineage>
        <taxon>Eukaryota</taxon>
        <taxon>Fungi</taxon>
        <taxon>Dikarya</taxon>
        <taxon>Basidiomycota</taxon>
        <taxon>Agaricomycotina</taxon>
        <taxon>Tremellomycetes</taxon>
        <taxon>Tremellales</taxon>
        <taxon>Tremellaceae</taxon>
        <taxon>Tremella</taxon>
    </lineage>
</organism>
<reference evidence="2 3" key="1">
    <citation type="submission" date="2016-06" db="EMBL/GenBank/DDBJ databases">
        <title>Evolution of pathogenesis and genome organization in the Tremellales.</title>
        <authorList>
            <person name="Cuomo C."/>
            <person name="Litvintseva A."/>
            <person name="Heitman J."/>
            <person name="Chen Y."/>
            <person name="Sun S."/>
            <person name="Springer D."/>
            <person name="Dromer F."/>
            <person name="Young S."/>
            <person name="Zeng Q."/>
            <person name="Chapman S."/>
            <person name="Gujja S."/>
            <person name="Saif S."/>
            <person name="Birren B."/>
        </authorList>
    </citation>
    <scope>NUCLEOTIDE SEQUENCE [LARGE SCALE GENOMIC DNA]</scope>
    <source>
        <strain evidence="2 3">ATCC 28783</strain>
    </source>
</reference>
<dbReference type="OrthoDB" id="3025323at2759"/>
<dbReference type="PANTHER" id="PTHR47642">
    <property type="entry name" value="ATP-DEPENDENT DNA HELICASE"/>
    <property type="match status" value="1"/>
</dbReference>
<accession>A0A4Q1BAZ7</accession>
<dbReference type="EMBL" id="SDIL01000151">
    <property type="protein sequence ID" value="RXK35217.1"/>
    <property type="molecule type" value="Genomic_DNA"/>
</dbReference>
<sequence>MTDAISQSLDNLRPSSTCVKRLAPTGVAAFNIAGQTYHSALGLAADDKARAKAAEEKAEGLTRVLLLMKGAKVMLTRNLWTAQGMVNGTQGIVNSVGFMEHEEAGVDMPSVIMVPIPSFTGFTPVMNSNKEF</sequence>
<keyword evidence="3" id="KW-1185">Reference proteome</keyword>
<dbReference type="AlphaFoldDB" id="A0A4Q1BAZ7"/>
<protein>
    <recommendedName>
        <fullName evidence="1">DNA helicase Pif1-like 2B domain-containing protein</fullName>
    </recommendedName>
</protein>
<comment type="caution">
    <text evidence="2">The sequence shown here is derived from an EMBL/GenBank/DDBJ whole genome shotgun (WGS) entry which is preliminary data.</text>
</comment>
<evidence type="ECO:0000259" key="1">
    <source>
        <dbReference type="Pfam" id="PF21530"/>
    </source>
</evidence>
<feature type="domain" description="DNA helicase Pif1-like 2B" evidence="1">
    <location>
        <begin position="62"/>
        <end position="94"/>
    </location>
</feature>